<dbReference type="InterPro" id="IPR013216">
    <property type="entry name" value="Methyltransf_11"/>
</dbReference>
<dbReference type="AlphaFoldDB" id="A0A328E1P0"/>
<evidence type="ECO:0000313" key="3">
    <source>
        <dbReference type="Proteomes" id="UP000249390"/>
    </source>
</evidence>
<comment type="caution">
    <text evidence="2">The sequence shown here is derived from an EMBL/GenBank/DDBJ whole genome shotgun (WGS) entry which is preliminary data.</text>
</comment>
<proteinExistence type="predicted"/>
<gene>
    <name evidence="2" type="ORF">DM860_010603</name>
</gene>
<feature type="domain" description="Methyltransferase type 11" evidence="1">
    <location>
        <begin position="39"/>
        <end position="128"/>
    </location>
</feature>
<organism evidence="2 3">
    <name type="scientific">Cuscuta australis</name>
    <dbReference type="NCBI Taxonomy" id="267555"/>
    <lineage>
        <taxon>Eukaryota</taxon>
        <taxon>Viridiplantae</taxon>
        <taxon>Streptophyta</taxon>
        <taxon>Embryophyta</taxon>
        <taxon>Tracheophyta</taxon>
        <taxon>Spermatophyta</taxon>
        <taxon>Magnoliopsida</taxon>
        <taxon>eudicotyledons</taxon>
        <taxon>Gunneridae</taxon>
        <taxon>Pentapetalae</taxon>
        <taxon>asterids</taxon>
        <taxon>lamiids</taxon>
        <taxon>Solanales</taxon>
        <taxon>Convolvulaceae</taxon>
        <taxon>Cuscuteae</taxon>
        <taxon>Cuscuta</taxon>
        <taxon>Cuscuta subgen. Grammica</taxon>
        <taxon>Cuscuta sect. Cleistogrammica</taxon>
    </lineage>
</organism>
<dbReference type="GO" id="GO:0008757">
    <property type="term" value="F:S-adenosylmethionine-dependent methyltransferase activity"/>
    <property type="evidence" value="ECO:0007669"/>
    <property type="project" value="InterPro"/>
</dbReference>
<dbReference type="Pfam" id="PF08241">
    <property type="entry name" value="Methyltransf_11"/>
    <property type="match status" value="1"/>
</dbReference>
<dbReference type="SUPFAM" id="SSF53335">
    <property type="entry name" value="S-adenosyl-L-methionine-dependent methyltransferases"/>
    <property type="match status" value="1"/>
</dbReference>
<dbReference type="Gene3D" id="3.40.50.150">
    <property type="entry name" value="Vaccinia Virus protein VP39"/>
    <property type="match status" value="1"/>
</dbReference>
<evidence type="ECO:0000313" key="2">
    <source>
        <dbReference type="EMBL" id="RAL51885.1"/>
    </source>
</evidence>
<dbReference type="EMBL" id="NQVE01000046">
    <property type="protein sequence ID" value="RAL51885.1"/>
    <property type="molecule type" value="Genomic_DNA"/>
</dbReference>
<dbReference type="InterPro" id="IPR029063">
    <property type="entry name" value="SAM-dependent_MTases_sf"/>
</dbReference>
<evidence type="ECO:0000259" key="1">
    <source>
        <dbReference type="Pfam" id="PF08241"/>
    </source>
</evidence>
<reference evidence="2 3" key="1">
    <citation type="submission" date="2018-06" db="EMBL/GenBank/DDBJ databases">
        <title>The Genome of Cuscuta australis (Dodder) Provides Insight into the Evolution of Plant Parasitism.</title>
        <authorList>
            <person name="Liu H."/>
        </authorList>
    </citation>
    <scope>NUCLEOTIDE SEQUENCE [LARGE SCALE GENOMIC DNA]</scope>
    <source>
        <strain evidence="3">cv. Yunnan</strain>
        <tissue evidence="2">Vines</tissue>
    </source>
</reference>
<dbReference type="CDD" id="cd02440">
    <property type="entry name" value="AdoMet_MTases"/>
    <property type="match status" value="1"/>
</dbReference>
<accession>A0A328E1P0</accession>
<dbReference type="GO" id="GO:0009820">
    <property type="term" value="P:alkaloid metabolic process"/>
    <property type="evidence" value="ECO:0007669"/>
    <property type="project" value="UniProtKB-KW"/>
</dbReference>
<name>A0A328E1P0_9ASTE</name>
<keyword evidence="3" id="KW-1185">Reference proteome</keyword>
<sequence>MAELFLEQGKQYCKGRPTYPPHLFDFIASKTPLRDLVWDAGTGSGQAAASLAEKYKHVVGTDTSPNQLRYAPDLPNVRYVCTPANMSISDLEALVGPESSADLVTVAQALHWFDLPSFYRIARWVLKKPHGVIAAWCYHLPEVSGPVDSVFEKYYASSGPFWDPARKLVDERYGTIDFPFEAVEGCEHNGPFEFKAERLMGMEDYFTYLRSSSAYQTAKRRGVELLGSDVVEDFRRAWNEDGRNLKIVSFPVFLRIGRVGTI</sequence>
<protein>
    <recommendedName>
        <fullName evidence="1">Methyltransferase type 11 domain-containing protein</fullName>
    </recommendedName>
</protein>
<dbReference type="PANTHER" id="PTHR45180:SF1">
    <property type="entry name" value="OS01G0307686 PROTEIN"/>
    <property type="match status" value="1"/>
</dbReference>
<dbReference type="Proteomes" id="UP000249390">
    <property type="component" value="Unassembled WGS sequence"/>
</dbReference>
<dbReference type="PANTHER" id="PTHR45180">
    <property type="entry name" value="OS01G0307686 PROTEIN"/>
    <property type="match status" value="1"/>
</dbReference>